<dbReference type="AlphaFoldDB" id="A0ABD5SQU4"/>
<sequence>MQHEVFNEAGDRDLVVVLGWGNRIEHGNVRWLVDRLVDADYRVTVFQLPTVVTDFESEWVKPIADYVDGLESYRLLTHSTGGLVAEYLEGAEHRVYLSPWWGFHADMRNPIVSLAMKLPLSRSILPTGGADREMLGALATDRQLEDTPDRVAPTFLREAKRAQSHLPPFQFEETGVVFYTPDDAVVSAAAIEERAPE</sequence>
<keyword evidence="1" id="KW-0378">Hydrolase</keyword>
<gene>
    <name evidence="1" type="ORF">ACFQE6_18685</name>
</gene>
<evidence type="ECO:0000313" key="1">
    <source>
        <dbReference type="EMBL" id="MFC6766925.1"/>
    </source>
</evidence>
<dbReference type="Gene3D" id="3.40.50.1820">
    <property type="entry name" value="alpha/beta hydrolase"/>
    <property type="match status" value="1"/>
</dbReference>
<organism evidence="1 2">
    <name type="scientific">Natrinema soli</name>
    <dbReference type="NCBI Taxonomy" id="1930624"/>
    <lineage>
        <taxon>Archaea</taxon>
        <taxon>Methanobacteriati</taxon>
        <taxon>Methanobacteriota</taxon>
        <taxon>Stenosarchaea group</taxon>
        <taxon>Halobacteria</taxon>
        <taxon>Halobacteriales</taxon>
        <taxon>Natrialbaceae</taxon>
        <taxon>Natrinema</taxon>
    </lineage>
</organism>
<accession>A0ABD5SQU4</accession>
<dbReference type="EMBL" id="JBHSWV010000304">
    <property type="protein sequence ID" value="MFC6766925.1"/>
    <property type="molecule type" value="Genomic_DNA"/>
</dbReference>
<feature type="non-terminal residue" evidence="1">
    <location>
        <position position="197"/>
    </location>
</feature>
<protein>
    <submittedName>
        <fullName evidence="1">Alpha/beta hydrolase</fullName>
    </submittedName>
</protein>
<dbReference type="SUPFAM" id="SSF53474">
    <property type="entry name" value="alpha/beta-Hydrolases"/>
    <property type="match status" value="1"/>
</dbReference>
<evidence type="ECO:0000313" key="2">
    <source>
        <dbReference type="Proteomes" id="UP001596383"/>
    </source>
</evidence>
<dbReference type="Proteomes" id="UP001596383">
    <property type="component" value="Unassembled WGS sequence"/>
</dbReference>
<reference evidence="1 2" key="1">
    <citation type="journal article" date="2019" name="Int. J. Syst. Evol. Microbiol.">
        <title>The Global Catalogue of Microorganisms (GCM) 10K type strain sequencing project: providing services to taxonomists for standard genome sequencing and annotation.</title>
        <authorList>
            <consortium name="The Broad Institute Genomics Platform"/>
            <consortium name="The Broad Institute Genome Sequencing Center for Infectious Disease"/>
            <person name="Wu L."/>
            <person name="Ma J."/>
        </authorList>
    </citation>
    <scope>NUCLEOTIDE SEQUENCE [LARGE SCALE GENOMIC DNA]</scope>
    <source>
        <strain evidence="1 2">LMG 29247</strain>
    </source>
</reference>
<dbReference type="RefSeq" id="WP_273739868.1">
    <property type="nucleotide sequence ID" value="NZ_JAQIVI010000304.1"/>
</dbReference>
<dbReference type="GO" id="GO:0016787">
    <property type="term" value="F:hydrolase activity"/>
    <property type="evidence" value="ECO:0007669"/>
    <property type="project" value="UniProtKB-KW"/>
</dbReference>
<name>A0ABD5SQU4_9EURY</name>
<proteinExistence type="predicted"/>
<keyword evidence="2" id="KW-1185">Reference proteome</keyword>
<comment type="caution">
    <text evidence="1">The sequence shown here is derived from an EMBL/GenBank/DDBJ whole genome shotgun (WGS) entry which is preliminary data.</text>
</comment>
<dbReference type="InterPro" id="IPR029058">
    <property type="entry name" value="AB_hydrolase_fold"/>
</dbReference>